<evidence type="ECO:0000313" key="1">
    <source>
        <dbReference type="EMBL" id="TFK41711.1"/>
    </source>
</evidence>
<dbReference type="STRING" id="68775.A0A5C3MKM5"/>
<organism evidence="1 2">
    <name type="scientific">Crucibulum laeve</name>
    <dbReference type="NCBI Taxonomy" id="68775"/>
    <lineage>
        <taxon>Eukaryota</taxon>
        <taxon>Fungi</taxon>
        <taxon>Dikarya</taxon>
        <taxon>Basidiomycota</taxon>
        <taxon>Agaricomycotina</taxon>
        <taxon>Agaricomycetes</taxon>
        <taxon>Agaricomycetidae</taxon>
        <taxon>Agaricales</taxon>
        <taxon>Agaricineae</taxon>
        <taxon>Nidulariaceae</taxon>
        <taxon>Crucibulum</taxon>
    </lineage>
</organism>
<keyword evidence="2" id="KW-1185">Reference proteome</keyword>
<reference evidence="1 2" key="1">
    <citation type="journal article" date="2019" name="Nat. Ecol. Evol.">
        <title>Megaphylogeny resolves global patterns of mushroom evolution.</title>
        <authorList>
            <person name="Varga T."/>
            <person name="Krizsan K."/>
            <person name="Foldi C."/>
            <person name="Dima B."/>
            <person name="Sanchez-Garcia M."/>
            <person name="Sanchez-Ramirez S."/>
            <person name="Szollosi G.J."/>
            <person name="Szarkandi J.G."/>
            <person name="Papp V."/>
            <person name="Albert L."/>
            <person name="Andreopoulos W."/>
            <person name="Angelini C."/>
            <person name="Antonin V."/>
            <person name="Barry K.W."/>
            <person name="Bougher N.L."/>
            <person name="Buchanan P."/>
            <person name="Buyck B."/>
            <person name="Bense V."/>
            <person name="Catcheside P."/>
            <person name="Chovatia M."/>
            <person name="Cooper J."/>
            <person name="Damon W."/>
            <person name="Desjardin D."/>
            <person name="Finy P."/>
            <person name="Geml J."/>
            <person name="Haridas S."/>
            <person name="Hughes K."/>
            <person name="Justo A."/>
            <person name="Karasinski D."/>
            <person name="Kautmanova I."/>
            <person name="Kiss B."/>
            <person name="Kocsube S."/>
            <person name="Kotiranta H."/>
            <person name="LaButti K.M."/>
            <person name="Lechner B.E."/>
            <person name="Liimatainen K."/>
            <person name="Lipzen A."/>
            <person name="Lukacs Z."/>
            <person name="Mihaltcheva S."/>
            <person name="Morgado L.N."/>
            <person name="Niskanen T."/>
            <person name="Noordeloos M.E."/>
            <person name="Ohm R.A."/>
            <person name="Ortiz-Santana B."/>
            <person name="Ovrebo C."/>
            <person name="Racz N."/>
            <person name="Riley R."/>
            <person name="Savchenko A."/>
            <person name="Shiryaev A."/>
            <person name="Soop K."/>
            <person name="Spirin V."/>
            <person name="Szebenyi C."/>
            <person name="Tomsovsky M."/>
            <person name="Tulloss R.E."/>
            <person name="Uehling J."/>
            <person name="Grigoriev I.V."/>
            <person name="Vagvolgyi C."/>
            <person name="Papp T."/>
            <person name="Martin F.M."/>
            <person name="Miettinen O."/>
            <person name="Hibbett D.S."/>
            <person name="Nagy L.G."/>
        </authorList>
    </citation>
    <scope>NUCLEOTIDE SEQUENCE [LARGE SCALE GENOMIC DNA]</scope>
    <source>
        <strain evidence="1 2">CBS 166.37</strain>
    </source>
</reference>
<accession>A0A5C3MKM5</accession>
<dbReference type="OrthoDB" id="412109at2759"/>
<dbReference type="AlphaFoldDB" id="A0A5C3MKM5"/>
<evidence type="ECO:0000313" key="2">
    <source>
        <dbReference type="Proteomes" id="UP000308652"/>
    </source>
</evidence>
<dbReference type="Proteomes" id="UP000308652">
    <property type="component" value="Unassembled WGS sequence"/>
</dbReference>
<feature type="non-terminal residue" evidence="1">
    <location>
        <position position="68"/>
    </location>
</feature>
<gene>
    <name evidence="1" type="ORF">BDQ12DRAFT_584080</name>
</gene>
<protein>
    <submittedName>
        <fullName evidence="1">Uncharacterized protein</fullName>
    </submittedName>
</protein>
<dbReference type="EMBL" id="ML213594">
    <property type="protein sequence ID" value="TFK41711.1"/>
    <property type="molecule type" value="Genomic_DNA"/>
</dbReference>
<proteinExistence type="predicted"/>
<feature type="non-terminal residue" evidence="1">
    <location>
        <position position="1"/>
    </location>
</feature>
<sequence>DLTQDRMKAFFFHKSRPGVQGKGKRDVVKPELLRWHPDKFEGKVIAKILPEHRTAVLEAVGLVARYLT</sequence>
<name>A0A5C3MKM5_9AGAR</name>